<organism evidence="1 2">
    <name type="scientific">Oceanobacillus profundus</name>
    <dbReference type="NCBI Taxonomy" id="372463"/>
    <lineage>
        <taxon>Bacteria</taxon>
        <taxon>Bacillati</taxon>
        <taxon>Bacillota</taxon>
        <taxon>Bacilli</taxon>
        <taxon>Bacillales</taxon>
        <taxon>Bacillaceae</taxon>
        <taxon>Oceanobacillus</taxon>
    </lineage>
</organism>
<comment type="caution">
    <text evidence="1">The sequence shown here is derived from an EMBL/GenBank/DDBJ whole genome shotgun (WGS) entry which is preliminary data.</text>
</comment>
<dbReference type="AlphaFoldDB" id="A0A417YGG0"/>
<dbReference type="EMBL" id="QWEH01000007">
    <property type="protein sequence ID" value="RHW31875.1"/>
    <property type="molecule type" value="Genomic_DNA"/>
</dbReference>
<dbReference type="RefSeq" id="WP_118889433.1">
    <property type="nucleotide sequence ID" value="NZ_PHUT01000007.1"/>
</dbReference>
<keyword evidence="2" id="KW-1185">Reference proteome</keyword>
<name>A0A417YGG0_9BACI</name>
<evidence type="ECO:0000313" key="1">
    <source>
        <dbReference type="EMBL" id="RHW31875.1"/>
    </source>
</evidence>
<accession>A0A417YGG0</accession>
<protein>
    <submittedName>
        <fullName evidence="1">Uncharacterized protein</fullName>
    </submittedName>
</protein>
<evidence type="ECO:0000313" key="2">
    <source>
        <dbReference type="Proteomes" id="UP000285456"/>
    </source>
</evidence>
<gene>
    <name evidence="1" type="ORF">D1B32_11595</name>
</gene>
<reference evidence="1 2" key="1">
    <citation type="journal article" date="2007" name="Int. J. Syst. Evol. Microbiol.">
        <title>Oceanobacillus profundus sp. nov., isolated from a deep-sea sediment core.</title>
        <authorList>
            <person name="Kim Y.G."/>
            <person name="Choi D.H."/>
            <person name="Hyun S."/>
            <person name="Cho B.C."/>
        </authorList>
    </citation>
    <scope>NUCLEOTIDE SEQUENCE [LARGE SCALE GENOMIC DNA]</scope>
    <source>
        <strain evidence="1 2">DSM 18246</strain>
    </source>
</reference>
<sequence length="77" mass="9024">MRVTVKKLTKEMSIIEVETRTGTETLQIDRTPTGHSYDDFADWNITNEEYYQLEGFVDTITERMDGKELLDVVYDLD</sequence>
<dbReference type="Proteomes" id="UP000285456">
    <property type="component" value="Unassembled WGS sequence"/>
</dbReference>
<proteinExistence type="predicted"/>